<feature type="compositionally biased region" description="Basic and acidic residues" evidence="3">
    <location>
        <begin position="161"/>
        <end position="178"/>
    </location>
</feature>
<evidence type="ECO:0000313" key="4">
    <source>
        <dbReference type="EMBL" id="KAK3898520.1"/>
    </source>
</evidence>
<dbReference type="InterPro" id="IPR051988">
    <property type="entry name" value="HRR_RAD51_Paralog"/>
</dbReference>
<feature type="region of interest" description="Disordered" evidence="3">
    <location>
        <begin position="160"/>
        <end position="206"/>
    </location>
</feature>
<dbReference type="GO" id="GO:0000400">
    <property type="term" value="F:four-way junction DNA binding"/>
    <property type="evidence" value="ECO:0007669"/>
    <property type="project" value="TreeGrafter"/>
</dbReference>
<feature type="compositionally biased region" description="Low complexity" evidence="3">
    <location>
        <begin position="334"/>
        <end position="350"/>
    </location>
</feature>
<dbReference type="GO" id="GO:0005657">
    <property type="term" value="C:replication fork"/>
    <property type="evidence" value="ECO:0007669"/>
    <property type="project" value="TreeGrafter"/>
</dbReference>
<evidence type="ECO:0000256" key="3">
    <source>
        <dbReference type="SAM" id="MobiDB-lite"/>
    </source>
</evidence>
<evidence type="ECO:0000256" key="2">
    <source>
        <dbReference type="ARBA" id="ARBA00023242"/>
    </source>
</evidence>
<dbReference type="GO" id="GO:0042148">
    <property type="term" value="P:DNA strand invasion"/>
    <property type="evidence" value="ECO:0007669"/>
    <property type="project" value="TreeGrafter"/>
</dbReference>
<dbReference type="GO" id="GO:0003697">
    <property type="term" value="F:single-stranded DNA binding"/>
    <property type="evidence" value="ECO:0007669"/>
    <property type="project" value="TreeGrafter"/>
</dbReference>
<comment type="caution">
    <text evidence="4">The sequence shown here is derived from an EMBL/GenBank/DDBJ whole genome shotgun (WGS) entry which is preliminary data.</text>
</comment>
<proteinExistence type="predicted"/>
<keyword evidence="5" id="KW-1185">Reference proteome</keyword>
<dbReference type="GO" id="GO:0000724">
    <property type="term" value="P:double-strand break repair via homologous recombination"/>
    <property type="evidence" value="ECO:0007669"/>
    <property type="project" value="TreeGrafter"/>
</dbReference>
<reference evidence="4" key="2">
    <citation type="submission" date="2023-05" db="EMBL/GenBank/DDBJ databases">
        <authorList>
            <consortium name="Lawrence Berkeley National Laboratory"/>
            <person name="Steindorff A."/>
            <person name="Hensen N."/>
            <person name="Bonometti L."/>
            <person name="Westerberg I."/>
            <person name="Brannstrom I.O."/>
            <person name="Guillou S."/>
            <person name="Cros-Aarteil S."/>
            <person name="Calhoun S."/>
            <person name="Haridas S."/>
            <person name="Kuo A."/>
            <person name="Mondo S."/>
            <person name="Pangilinan J."/>
            <person name="Riley R."/>
            <person name="Labutti K."/>
            <person name="Andreopoulos B."/>
            <person name="Lipzen A."/>
            <person name="Chen C."/>
            <person name="Yanf M."/>
            <person name="Daum C."/>
            <person name="Ng V."/>
            <person name="Clum A."/>
            <person name="Ohm R."/>
            <person name="Martin F."/>
            <person name="Silar P."/>
            <person name="Natvig D."/>
            <person name="Lalanne C."/>
            <person name="Gautier V."/>
            <person name="Ament-Velasquez S.L."/>
            <person name="Kruys A."/>
            <person name="Hutchinson M.I."/>
            <person name="Powell A.J."/>
            <person name="Barry K."/>
            <person name="Miller A.N."/>
            <person name="Grigoriev I.V."/>
            <person name="Debuchy R."/>
            <person name="Gladieux P."/>
            <person name="Thoren M.H."/>
            <person name="Johannesson H."/>
        </authorList>
    </citation>
    <scope>NUCLEOTIDE SEQUENCE</scope>
    <source>
        <strain evidence="4">CBS 103.79</strain>
    </source>
</reference>
<feature type="compositionally biased region" description="Low complexity" evidence="3">
    <location>
        <begin position="313"/>
        <end position="324"/>
    </location>
</feature>
<sequence length="441" mass="47715">MADPKKPPPPPFAIQPLCAAELLDHELARRNSLARRGNMMTGCEELDKYVLLGGFQRGSVVGVSAEEDEMGLVLGLQTAARLLVAKPKAKVLVVTTLPVTVLLPRLKEALVERLGVAPGGMLNIQGWVMGCLERIEISRVFDVQGLEEVLGELGEGVPAGDVEKVEAKGQGRERTEVRDSEDEESLSSPSPPQQPDEHQPIPARPTRPDMVLITHTSTLFNALFTGRDKDTAHATMQSLASRLQALTRPSPTGASRGDEPLIMLLNSTTSSLGNASSSTTQEDGQGQRHTEPQTLTSIFNPLPPKPTPASTSHPNQPRSHQPNHQPQPPPPTTHNPTTTTPNKTTTTTIPNKPSFGQVFAQLLDMHLLLSRVPQTTVDRAVLAVNPTMRVEDVEYVWVAEVLLDEIGAWQPAWGGDGGGKWRGREQRWGVFEGGDGDGLID</sequence>
<dbReference type="GO" id="GO:0005815">
    <property type="term" value="C:microtubule organizing center"/>
    <property type="evidence" value="ECO:0007669"/>
    <property type="project" value="TreeGrafter"/>
</dbReference>
<dbReference type="PANTHER" id="PTHR46457:SF1">
    <property type="entry name" value="DNA REPAIR PROTEIN RAD51 HOMOLOG 4"/>
    <property type="match status" value="1"/>
</dbReference>
<accession>A0AAN6RPS9</accession>
<feature type="region of interest" description="Disordered" evidence="3">
    <location>
        <begin position="269"/>
        <end position="351"/>
    </location>
</feature>
<dbReference type="Gene3D" id="3.40.50.300">
    <property type="entry name" value="P-loop containing nucleotide triphosphate hydrolases"/>
    <property type="match status" value="1"/>
</dbReference>
<feature type="compositionally biased region" description="Low complexity" evidence="3">
    <location>
        <begin position="269"/>
        <end position="280"/>
    </location>
</feature>
<keyword evidence="2" id="KW-0539">Nucleus</keyword>
<organism evidence="4 5">
    <name type="scientific">Staphylotrichum tortipilum</name>
    <dbReference type="NCBI Taxonomy" id="2831512"/>
    <lineage>
        <taxon>Eukaryota</taxon>
        <taxon>Fungi</taxon>
        <taxon>Dikarya</taxon>
        <taxon>Ascomycota</taxon>
        <taxon>Pezizomycotina</taxon>
        <taxon>Sordariomycetes</taxon>
        <taxon>Sordariomycetidae</taxon>
        <taxon>Sordariales</taxon>
        <taxon>Chaetomiaceae</taxon>
        <taxon>Staphylotrichum</taxon>
    </lineage>
</organism>
<dbReference type="GO" id="GO:0033063">
    <property type="term" value="C:Rad51B-Rad51C-Rad51D-XRCC2 complex"/>
    <property type="evidence" value="ECO:0007669"/>
    <property type="project" value="TreeGrafter"/>
</dbReference>
<dbReference type="GO" id="GO:0008094">
    <property type="term" value="F:ATP-dependent activity, acting on DNA"/>
    <property type="evidence" value="ECO:0007669"/>
    <property type="project" value="TreeGrafter"/>
</dbReference>
<dbReference type="PANTHER" id="PTHR46457">
    <property type="entry name" value="DNA REPAIR PROTEIN RAD51 HOMOLOG 4"/>
    <property type="match status" value="1"/>
</dbReference>
<evidence type="ECO:0000313" key="5">
    <source>
        <dbReference type="Proteomes" id="UP001303889"/>
    </source>
</evidence>
<protein>
    <submittedName>
        <fullName evidence="4">Uncharacterized protein</fullName>
    </submittedName>
</protein>
<dbReference type="EMBL" id="MU855923">
    <property type="protein sequence ID" value="KAK3898520.1"/>
    <property type="molecule type" value="Genomic_DNA"/>
</dbReference>
<comment type="subcellular location">
    <subcellularLocation>
        <location evidence="1">Nucleus</location>
    </subcellularLocation>
</comment>
<evidence type="ECO:0000256" key="1">
    <source>
        <dbReference type="ARBA" id="ARBA00004123"/>
    </source>
</evidence>
<gene>
    <name evidence="4" type="ORF">C8A05DRAFT_47191</name>
</gene>
<name>A0AAN6RPS9_9PEZI</name>
<dbReference type="Proteomes" id="UP001303889">
    <property type="component" value="Unassembled WGS sequence"/>
</dbReference>
<dbReference type="AlphaFoldDB" id="A0AAN6RPS9"/>
<reference evidence="4" key="1">
    <citation type="journal article" date="2023" name="Mol. Phylogenet. Evol.">
        <title>Genome-scale phylogeny and comparative genomics of the fungal order Sordariales.</title>
        <authorList>
            <person name="Hensen N."/>
            <person name="Bonometti L."/>
            <person name="Westerberg I."/>
            <person name="Brannstrom I.O."/>
            <person name="Guillou S."/>
            <person name="Cros-Aarteil S."/>
            <person name="Calhoun S."/>
            <person name="Haridas S."/>
            <person name="Kuo A."/>
            <person name="Mondo S."/>
            <person name="Pangilinan J."/>
            <person name="Riley R."/>
            <person name="LaButti K."/>
            <person name="Andreopoulos B."/>
            <person name="Lipzen A."/>
            <person name="Chen C."/>
            <person name="Yan M."/>
            <person name="Daum C."/>
            <person name="Ng V."/>
            <person name="Clum A."/>
            <person name="Steindorff A."/>
            <person name="Ohm R.A."/>
            <person name="Martin F."/>
            <person name="Silar P."/>
            <person name="Natvig D.O."/>
            <person name="Lalanne C."/>
            <person name="Gautier V."/>
            <person name="Ament-Velasquez S.L."/>
            <person name="Kruys A."/>
            <person name="Hutchinson M.I."/>
            <person name="Powell A.J."/>
            <person name="Barry K."/>
            <person name="Miller A.N."/>
            <person name="Grigoriev I.V."/>
            <person name="Debuchy R."/>
            <person name="Gladieux P."/>
            <person name="Hiltunen Thoren M."/>
            <person name="Johannesson H."/>
        </authorList>
    </citation>
    <scope>NUCLEOTIDE SEQUENCE</scope>
    <source>
        <strain evidence="4">CBS 103.79</strain>
    </source>
</reference>
<dbReference type="GO" id="GO:0007131">
    <property type="term" value="P:reciprocal meiotic recombination"/>
    <property type="evidence" value="ECO:0007669"/>
    <property type="project" value="TreeGrafter"/>
</dbReference>
<dbReference type="InterPro" id="IPR027417">
    <property type="entry name" value="P-loop_NTPase"/>
</dbReference>
<dbReference type="GO" id="GO:0000723">
    <property type="term" value="P:telomere maintenance"/>
    <property type="evidence" value="ECO:0007669"/>
    <property type="project" value="TreeGrafter"/>
</dbReference>